<accession>A0A0H5PVH3</accession>
<proteinExistence type="predicted"/>
<sequence length="68" mass="7807">MLLLLDLRYKDKKNFRCYQMVHGIKKLSLNLTPFGLPISPCCEASSFPSFFEDEKQAKKAGKRSEATH</sequence>
<name>A0A0H5PVH3_9ZZZZ</name>
<geneLocation type="plasmid" evidence="1">
    <name>pRGRH0059</name>
</geneLocation>
<dbReference type="EMBL" id="LN852750">
    <property type="protein sequence ID" value="CRY93751.1"/>
    <property type="molecule type" value="Genomic_DNA"/>
</dbReference>
<dbReference type="AlphaFoldDB" id="A0A0H5PVH3"/>
<keyword evidence="1" id="KW-0614">Plasmid</keyword>
<reference evidence="1" key="2">
    <citation type="submission" date="2015-07" db="EMBL/GenBank/DDBJ databases">
        <title>Plasmids, circular viruses and viroids from rat gut.</title>
        <authorList>
            <person name="Jorgensen T.J."/>
            <person name="Hansen M.A."/>
            <person name="Xu Z."/>
            <person name="Tabak M.A."/>
            <person name="Sorensen S.J."/>
            <person name="Hansen L.H."/>
        </authorList>
    </citation>
    <scope>NUCLEOTIDE SEQUENCE</scope>
    <source>
        <plasmid evidence="1">pRGRH0059</plasmid>
    </source>
</reference>
<organism evidence="1">
    <name type="scientific">uncultured prokaryote</name>
    <dbReference type="NCBI Taxonomy" id="198431"/>
    <lineage>
        <taxon>unclassified sequences</taxon>
        <taxon>environmental samples</taxon>
    </lineage>
</organism>
<evidence type="ECO:0000313" key="1">
    <source>
        <dbReference type="EMBL" id="CRY93751.1"/>
    </source>
</evidence>
<protein>
    <submittedName>
        <fullName evidence="1">Uncharacterized protein</fullName>
    </submittedName>
</protein>
<reference evidence="1" key="1">
    <citation type="submission" date="2015-06" db="EMBL/GenBank/DDBJ databases">
        <authorList>
            <person name="Joergensen T."/>
        </authorList>
    </citation>
    <scope>NUCLEOTIDE SEQUENCE</scope>
    <source>
        <plasmid evidence="1">pRGRH0059</plasmid>
    </source>
</reference>